<gene>
    <name evidence="2" type="ORF">KTO63_10600</name>
</gene>
<protein>
    <submittedName>
        <fullName evidence="2">Type I toxin-antitoxin system SymE family toxin</fullName>
    </submittedName>
</protein>
<dbReference type="Proteomes" id="UP000812270">
    <property type="component" value="Unassembled WGS sequence"/>
</dbReference>
<keyword evidence="3" id="KW-1185">Reference proteome</keyword>
<dbReference type="GO" id="GO:0016070">
    <property type="term" value="P:RNA metabolic process"/>
    <property type="evidence" value="ECO:0007669"/>
    <property type="project" value="InterPro"/>
</dbReference>
<proteinExistence type="predicted"/>
<evidence type="ECO:0000313" key="2">
    <source>
        <dbReference type="EMBL" id="MBV4357599.1"/>
    </source>
</evidence>
<evidence type="ECO:0000313" key="3">
    <source>
        <dbReference type="Proteomes" id="UP000812270"/>
    </source>
</evidence>
<accession>A0A9E2SAE6</accession>
<sequence length="83" mass="9844">MYIIEKKPRVRKLATTPKPKRQPKEPSNIRRLKISSFIFVNKTNSTFPYLRLCGKWLQQAGFLPEHYVNITVSENKLIIEREN</sequence>
<comment type="caution">
    <text evidence="2">The sequence shown here is derived from an EMBL/GenBank/DDBJ whole genome shotgun (WGS) entry which is preliminary data.</text>
</comment>
<evidence type="ECO:0000259" key="1">
    <source>
        <dbReference type="Pfam" id="PF08845"/>
    </source>
</evidence>
<feature type="domain" description="Toxin SymE-like" evidence="1">
    <location>
        <begin position="42"/>
        <end position="80"/>
    </location>
</feature>
<name>A0A9E2SAE6_9BACT</name>
<reference evidence="2" key="1">
    <citation type="submission" date="2021-06" db="EMBL/GenBank/DDBJ databases">
        <authorList>
            <person name="Huq M.A."/>
        </authorList>
    </citation>
    <scope>NUCLEOTIDE SEQUENCE</scope>
    <source>
        <strain evidence="2">MAH-26</strain>
    </source>
</reference>
<dbReference type="GO" id="GO:0005737">
    <property type="term" value="C:cytoplasm"/>
    <property type="evidence" value="ECO:0007669"/>
    <property type="project" value="InterPro"/>
</dbReference>
<dbReference type="RefSeq" id="WP_217791253.1">
    <property type="nucleotide sequence ID" value="NZ_JAHSPG010000006.1"/>
</dbReference>
<dbReference type="GO" id="GO:0016788">
    <property type="term" value="F:hydrolase activity, acting on ester bonds"/>
    <property type="evidence" value="ECO:0007669"/>
    <property type="project" value="InterPro"/>
</dbReference>
<dbReference type="EMBL" id="JAHSPG010000006">
    <property type="protein sequence ID" value="MBV4357599.1"/>
    <property type="molecule type" value="Genomic_DNA"/>
</dbReference>
<dbReference type="GO" id="GO:0003723">
    <property type="term" value="F:RNA binding"/>
    <property type="evidence" value="ECO:0007669"/>
    <property type="project" value="InterPro"/>
</dbReference>
<dbReference type="AlphaFoldDB" id="A0A9E2SAE6"/>
<dbReference type="Pfam" id="PF08845">
    <property type="entry name" value="SymE_toxin"/>
    <property type="match status" value="1"/>
</dbReference>
<dbReference type="InterPro" id="IPR014944">
    <property type="entry name" value="Toxin_SymE-like"/>
</dbReference>
<organism evidence="2 3">
    <name type="scientific">Pinibacter aurantiacus</name>
    <dbReference type="NCBI Taxonomy" id="2851599"/>
    <lineage>
        <taxon>Bacteria</taxon>
        <taxon>Pseudomonadati</taxon>
        <taxon>Bacteroidota</taxon>
        <taxon>Chitinophagia</taxon>
        <taxon>Chitinophagales</taxon>
        <taxon>Chitinophagaceae</taxon>
        <taxon>Pinibacter</taxon>
    </lineage>
</organism>